<dbReference type="InParanoid" id="A0A409X6F8"/>
<feature type="region of interest" description="Disordered" evidence="1">
    <location>
        <begin position="41"/>
        <end position="61"/>
    </location>
</feature>
<dbReference type="OrthoDB" id="3027520at2759"/>
<evidence type="ECO:0000256" key="1">
    <source>
        <dbReference type="SAM" id="MobiDB-lite"/>
    </source>
</evidence>
<accession>A0A409X6F8</accession>
<sequence length="61" mass="7481">MNDILASYPFDLKWGLDIGNHQNDWRPYAYLPEDWIRRDRQEEDNEMKAETHSEEEEAKQR</sequence>
<comment type="caution">
    <text evidence="2">The sequence shown here is derived from an EMBL/GenBank/DDBJ whole genome shotgun (WGS) entry which is preliminary data.</text>
</comment>
<proteinExistence type="predicted"/>
<dbReference type="AlphaFoldDB" id="A0A409X6F8"/>
<organism evidence="2 3">
    <name type="scientific">Psilocybe cyanescens</name>
    <dbReference type="NCBI Taxonomy" id="93625"/>
    <lineage>
        <taxon>Eukaryota</taxon>
        <taxon>Fungi</taxon>
        <taxon>Dikarya</taxon>
        <taxon>Basidiomycota</taxon>
        <taxon>Agaricomycotina</taxon>
        <taxon>Agaricomycetes</taxon>
        <taxon>Agaricomycetidae</taxon>
        <taxon>Agaricales</taxon>
        <taxon>Agaricineae</taxon>
        <taxon>Strophariaceae</taxon>
        <taxon>Psilocybe</taxon>
    </lineage>
</organism>
<reference evidence="2 3" key="1">
    <citation type="journal article" date="2018" name="Evol. Lett.">
        <title>Horizontal gene cluster transfer increased hallucinogenic mushroom diversity.</title>
        <authorList>
            <person name="Reynolds H.T."/>
            <person name="Vijayakumar V."/>
            <person name="Gluck-Thaler E."/>
            <person name="Korotkin H.B."/>
            <person name="Matheny P.B."/>
            <person name="Slot J.C."/>
        </authorList>
    </citation>
    <scope>NUCLEOTIDE SEQUENCE [LARGE SCALE GENOMIC DNA]</scope>
    <source>
        <strain evidence="2 3">2631</strain>
    </source>
</reference>
<keyword evidence="3" id="KW-1185">Reference proteome</keyword>
<evidence type="ECO:0000313" key="2">
    <source>
        <dbReference type="EMBL" id="PPQ86369.1"/>
    </source>
</evidence>
<evidence type="ECO:0000313" key="3">
    <source>
        <dbReference type="Proteomes" id="UP000283269"/>
    </source>
</evidence>
<name>A0A409X6F8_PSICY</name>
<dbReference type="Proteomes" id="UP000283269">
    <property type="component" value="Unassembled WGS sequence"/>
</dbReference>
<protein>
    <submittedName>
        <fullName evidence="2">Uncharacterized protein</fullName>
    </submittedName>
</protein>
<dbReference type="EMBL" id="NHYD01002507">
    <property type="protein sequence ID" value="PPQ86369.1"/>
    <property type="molecule type" value="Genomic_DNA"/>
</dbReference>
<gene>
    <name evidence="2" type="ORF">CVT25_002448</name>
</gene>